<feature type="domain" description="Response regulatory" evidence="3">
    <location>
        <begin position="5"/>
        <end position="121"/>
    </location>
</feature>
<keyword evidence="1 2" id="KW-0597">Phosphoprotein</keyword>
<evidence type="ECO:0000256" key="2">
    <source>
        <dbReference type="PROSITE-ProRule" id="PRU00169"/>
    </source>
</evidence>
<sequence>MQTAKILVVEDERHIARLLEFVLQKAGYDLSICHSAERALIELEKGHPDAIVLDLILPGMSGLEFLRLIRAPPRCCASAVIVLSSHWLEQGGASLAESGATARCTKPIAPSSLLRKLKELGIHPSKPLET</sequence>
<keyword evidence="5" id="KW-1185">Reference proteome</keyword>
<organism evidence="4 5">
    <name type="scientific">Acidisarcina polymorpha</name>
    <dbReference type="NCBI Taxonomy" id="2211140"/>
    <lineage>
        <taxon>Bacteria</taxon>
        <taxon>Pseudomonadati</taxon>
        <taxon>Acidobacteriota</taxon>
        <taxon>Terriglobia</taxon>
        <taxon>Terriglobales</taxon>
        <taxon>Acidobacteriaceae</taxon>
        <taxon>Acidisarcina</taxon>
    </lineage>
</organism>
<reference evidence="4 5" key="1">
    <citation type="journal article" date="2018" name="Front. Microbiol.">
        <title>Hydrolytic Capabilities as a Key to Environmental Success: Chitinolytic and Cellulolytic Acidobacteria From Acidic Sub-arctic Soils and Boreal Peatlands.</title>
        <authorList>
            <person name="Belova S.E."/>
            <person name="Ravin N.V."/>
            <person name="Pankratov T.A."/>
            <person name="Rakitin A.L."/>
            <person name="Ivanova A.A."/>
            <person name="Beletsky A.V."/>
            <person name="Mardanov A.V."/>
            <person name="Sinninghe Damste J.S."/>
            <person name="Dedysh S.N."/>
        </authorList>
    </citation>
    <scope>NUCLEOTIDE SEQUENCE [LARGE SCALE GENOMIC DNA]</scope>
    <source>
        <strain evidence="4 5">SBC82</strain>
    </source>
</reference>
<dbReference type="KEGG" id="abas:ACPOL_0773"/>
<dbReference type="EMBL" id="CP030840">
    <property type="protein sequence ID" value="AXC10134.1"/>
    <property type="molecule type" value="Genomic_DNA"/>
</dbReference>
<feature type="modified residue" description="4-aspartylphosphate" evidence="2">
    <location>
        <position position="54"/>
    </location>
</feature>
<evidence type="ECO:0000313" key="5">
    <source>
        <dbReference type="Proteomes" id="UP000253606"/>
    </source>
</evidence>
<dbReference type="Pfam" id="PF00072">
    <property type="entry name" value="Response_reg"/>
    <property type="match status" value="1"/>
</dbReference>
<dbReference type="PANTHER" id="PTHR44591">
    <property type="entry name" value="STRESS RESPONSE REGULATOR PROTEIN 1"/>
    <property type="match status" value="1"/>
</dbReference>
<proteinExistence type="predicted"/>
<dbReference type="PANTHER" id="PTHR44591:SF3">
    <property type="entry name" value="RESPONSE REGULATORY DOMAIN-CONTAINING PROTEIN"/>
    <property type="match status" value="1"/>
</dbReference>
<dbReference type="Proteomes" id="UP000253606">
    <property type="component" value="Chromosome"/>
</dbReference>
<dbReference type="Gene3D" id="3.40.50.2300">
    <property type="match status" value="1"/>
</dbReference>
<evidence type="ECO:0000313" key="4">
    <source>
        <dbReference type="EMBL" id="AXC10134.1"/>
    </source>
</evidence>
<dbReference type="CDD" id="cd17574">
    <property type="entry name" value="REC_OmpR"/>
    <property type="match status" value="1"/>
</dbReference>
<dbReference type="RefSeq" id="WP_161557182.1">
    <property type="nucleotide sequence ID" value="NZ_CP030840.1"/>
</dbReference>
<dbReference type="SMART" id="SM00448">
    <property type="entry name" value="REC"/>
    <property type="match status" value="1"/>
</dbReference>
<dbReference type="SUPFAM" id="SSF52172">
    <property type="entry name" value="CheY-like"/>
    <property type="match status" value="1"/>
</dbReference>
<evidence type="ECO:0000259" key="3">
    <source>
        <dbReference type="PROSITE" id="PS50110"/>
    </source>
</evidence>
<name>A0A2Z5FUG7_9BACT</name>
<gene>
    <name evidence="4" type="ORF">ACPOL_0773</name>
</gene>
<dbReference type="InterPro" id="IPR050595">
    <property type="entry name" value="Bact_response_regulator"/>
</dbReference>
<protein>
    <submittedName>
        <fullName evidence="4">Phosphate regulon transcriptional regulatory protein PhoB (SphR)</fullName>
    </submittedName>
</protein>
<dbReference type="AlphaFoldDB" id="A0A2Z5FUG7"/>
<accession>A0A2Z5FUG7</accession>
<dbReference type="InterPro" id="IPR001789">
    <property type="entry name" value="Sig_transdc_resp-reg_receiver"/>
</dbReference>
<dbReference type="InterPro" id="IPR011006">
    <property type="entry name" value="CheY-like_superfamily"/>
</dbReference>
<dbReference type="PROSITE" id="PS50110">
    <property type="entry name" value="RESPONSE_REGULATORY"/>
    <property type="match status" value="1"/>
</dbReference>
<dbReference type="GO" id="GO:0000160">
    <property type="term" value="P:phosphorelay signal transduction system"/>
    <property type="evidence" value="ECO:0007669"/>
    <property type="project" value="InterPro"/>
</dbReference>
<evidence type="ECO:0000256" key="1">
    <source>
        <dbReference type="ARBA" id="ARBA00022553"/>
    </source>
</evidence>